<feature type="signal peptide" evidence="7">
    <location>
        <begin position="1"/>
        <end position="26"/>
    </location>
</feature>
<evidence type="ECO:0000256" key="2">
    <source>
        <dbReference type="ARBA" id="ARBA00022692"/>
    </source>
</evidence>
<comment type="caution">
    <text evidence="9">The sequence shown here is derived from an EMBL/GenBank/DDBJ whole genome shotgun (WGS) entry which is preliminary data.</text>
</comment>
<evidence type="ECO:0000259" key="8">
    <source>
        <dbReference type="Pfam" id="PF00924"/>
    </source>
</evidence>
<dbReference type="PANTHER" id="PTHR30566">
    <property type="entry name" value="YNAI-RELATED MECHANOSENSITIVE ION CHANNEL"/>
    <property type="match status" value="1"/>
</dbReference>
<feature type="compositionally biased region" description="Pro residues" evidence="5">
    <location>
        <begin position="541"/>
        <end position="552"/>
    </location>
</feature>
<protein>
    <submittedName>
        <fullName evidence="10">Small-conductance mechanosensitive channel</fullName>
    </submittedName>
</protein>
<keyword evidence="11" id="KW-1185">Reference proteome</keyword>
<feature type="region of interest" description="Disordered" evidence="5">
    <location>
        <begin position="524"/>
        <end position="552"/>
    </location>
</feature>
<evidence type="ECO:0000256" key="6">
    <source>
        <dbReference type="SAM" id="Phobius"/>
    </source>
</evidence>
<evidence type="ECO:0000256" key="5">
    <source>
        <dbReference type="SAM" id="MobiDB-lite"/>
    </source>
</evidence>
<dbReference type="PANTHER" id="PTHR30566:SF25">
    <property type="entry name" value="INNER MEMBRANE PROTEIN"/>
    <property type="match status" value="1"/>
</dbReference>
<reference evidence="10 11" key="1">
    <citation type="submission" date="2016-10" db="EMBL/GenBank/DDBJ databases">
        <authorList>
            <person name="Varghese N."/>
            <person name="Submissions S."/>
        </authorList>
    </citation>
    <scope>NUCLEOTIDE SEQUENCE [LARGE SCALE GENOMIC DNA]</scope>
    <source>
        <strain evidence="10 11">DSM 2260</strain>
    </source>
</reference>
<reference evidence="9 12" key="2">
    <citation type="submission" date="2019-07" db="EMBL/GenBank/DDBJ databases">
        <title>Whole genome shotgun sequence of Myxococcus virescens NBRC 100334.</title>
        <authorList>
            <person name="Hosoyama A."/>
            <person name="Uohara A."/>
            <person name="Ohji S."/>
            <person name="Ichikawa N."/>
        </authorList>
    </citation>
    <scope>NUCLEOTIDE SEQUENCE [LARGE SCALE GENOMIC DNA]</scope>
    <source>
        <strain evidence="9 12">NBRC 100334</strain>
    </source>
</reference>
<evidence type="ECO:0000256" key="4">
    <source>
        <dbReference type="ARBA" id="ARBA00023136"/>
    </source>
</evidence>
<evidence type="ECO:0000313" key="12">
    <source>
        <dbReference type="Proteomes" id="UP000321224"/>
    </source>
</evidence>
<dbReference type="InterPro" id="IPR023408">
    <property type="entry name" value="MscS_beta-dom_sf"/>
</dbReference>
<feature type="transmembrane region" description="Helical" evidence="6">
    <location>
        <begin position="337"/>
        <end position="356"/>
    </location>
</feature>
<evidence type="ECO:0000256" key="1">
    <source>
        <dbReference type="ARBA" id="ARBA00004370"/>
    </source>
</evidence>
<dbReference type="Gene3D" id="2.30.30.60">
    <property type="match status" value="1"/>
</dbReference>
<evidence type="ECO:0000313" key="11">
    <source>
        <dbReference type="Proteomes" id="UP000198717"/>
    </source>
</evidence>
<dbReference type="Proteomes" id="UP000321224">
    <property type="component" value="Unassembled WGS sequence"/>
</dbReference>
<dbReference type="InterPro" id="IPR006685">
    <property type="entry name" value="MscS_channel_2nd"/>
</dbReference>
<evidence type="ECO:0000313" key="9">
    <source>
        <dbReference type="EMBL" id="GEL70716.1"/>
    </source>
</evidence>
<dbReference type="Pfam" id="PF00924">
    <property type="entry name" value="MS_channel_2nd"/>
    <property type="match status" value="1"/>
</dbReference>
<organism evidence="9 12">
    <name type="scientific">Myxococcus virescens</name>
    <dbReference type="NCBI Taxonomy" id="83456"/>
    <lineage>
        <taxon>Bacteria</taxon>
        <taxon>Pseudomonadati</taxon>
        <taxon>Myxococcota</taxon>
        <taxon>Myxococcia</taxon>
        <taxon>Myxococcales</taxon>
        <taxon>Cystobacterineae</taxon>
        <taxon>Myxococcaceae</taxon>
        <taxon>Myxococcus</taxon>
    </lineage>
</organism>
<dbReference type="SUPFAM" id="SSF50182">
    <property type="entry name" value="Sm-like ribonucleoproteins"/>
    <property type="match status" value="1"/>
</dbReference>
<keyword evidence="4 6" id="KW-0472">Membrane</keyword>
<evidence type="ECO:0000256" key="3">
    <source>
        <dbReference type="ARBA" id="ARBA00022989"/>
    </source>
</evidence>
<evidence type="ECO:0000256" key="7">
    <source>
        <dbReference type="SAM" id="SignalP"/>
    </source>
</evidence>
<feature type="domain" description="Mechanosensitive ion channel MscS" evidence="8">
    <location>
        <begin position="359"/>
        <end position="425"/>
    </location>
</feature>
<feature type="transmembrane region" description="Helical" evidence="6">
    <location>
        <begin position="263"/>
        <end position="287"/>
    </location>
</feature>
<dbReference type="GO" id="GO:0008381">
    <property type="term" value="F:mechanosensitive monoatomic ion channel activity"/>
    <property type="evidence" value="ECO:0007669"/>
    <property type="project" value="UniProtKB-ARBA"/>
</dbReference>
<accession>A0A511HAY4</accession>
<dbReference type="EMBL" id="FNAJ01000004">
    <property type="protein sequence ID" value="SDE12775.1"/>
    <property type="molecule type" value="Genomic_DNA"/>
</dbReference>
<dbReference type="Gene3D" id="1.10.287.1260">
    <property type="match status" value="1"/>
</dbReference>
<proteinExistence type="predicted"/>
<dbReference type="EMBL" id="BJVY01000011">
    <property type="protein sequence ID" value="GEL70716.1"/>
    <property type="molecule type" value="Genomic_DNA"/>
</dbReference>
<name>A0A511HAY4_9BACT</name>
<sequence>MMHRDRWTLRALVLGLGLLWSLPAAALNAGLNPPPPSVDRKTPQATVQGFLAAAHRGDYALAAHYLDLDYIPRAQQAERGFQLARALKFVLDRKLPVDVSALSKEQEGDPADARYDQLGTIPLQGNNVPVRVQRVSSTEGELVWVFSESTVRQVDPLFAEYGPRLVGLLPAFFFSDTVLGLEPWQWLGLLVTVLGSLGLAVLLERLVLAFARRVARWTRFTWEENVVSSGKGPLKLLTFSALLVVGTLLLRLPRPAQGVFIRIGYSLSVVALAWAVLRILHVSVAFVQSRVSSEMKDAARARSVSTQLVVLRAIFEVATYVIAAALLLIQFEVVRNVGVSLLASAGIAGLVLGLAAQKSIGTLLAGIQLSITQPISIGDTLITEGEWGTVEKITLTYVVLRTWDQRRLVIPIVQFLDKPFQNWSKGNPEMLGPVILQVDFQTDIDALRAELRRILENEGKALWDGRVATVVVLDVLDRTLTVRALVSVSDFSKLFDLRALVREKLVAFLRAHPLWLPVTRTEARPFPPPELDPARLSASPDLPPAPPVPPRA</sequence>
<dbReference type="Proteomes" id="UP000198717">
    <property type="component" value="Unassembled WGS sequence"/>
</dbReference>
<comment type="subcellular location">
    <subcellularLocation>
        <location evidence="1">Membrane</location>
    </subcellularLocation>
</comment>
<feature type="transmembrane region" description="Helical" evidence="6">
    <location>
        <begin position="308"/>
        <end position="331"/>
    </location>
</feature>
<dbReference type="GO" id="GO:0016020">
    <property type="term" value="C:membrane"/>
    <property type="evidence" value="ECO:0007669"/>
    <property type="project" value="UniProtKB-SubCell"/>
</dbReference>
<feature type="transmembrane region" description="Helical" evidence="6">
    <location>
        <begin position="232"/>
        <end position="251"/>
    </location>
</feature>
<dbReference type="RefSeq" id="WP_090490254.1">
    <property type="nucleotide sequence ID" value="NZ_BJVY01000011.1"/>
</dbReference>
<gene>
    <name evidence="9" type="ORF">MVI01_25000</name>
    <name evidence="10" type="ORF">SAMN04488504_104333</name>
</gene>
<dbReference type="InterPro" id="IPR010920">
    <property type="entry name" value="LSM_dom_sf"/>
</dbReference>
<keyword evidence="3 6" id="KW-1133">Transmembrane helix</keyword>
<feature type="transmembrane region" description="Helical" evidence="6">
    <location>
        <begin position="184"/>
        <end position="211"/>
    </location>
</feature>
<evidence type="ECO:0000313" key="10">
    <source>
        <dbReference type="EMBL" id="SDE12775.1"/>
    </source>
</evidence>
<dbReference type="AlphaFoldDB" id="A0A511HAY4"/>
<keyword evidence="7" id="KW-0732">Signal</keyword>
<feature type="chain" id="PRO_5022825625" evidence="7">
    <location>
        <begin position="27"/>
        <end position="552"/>
    </location>
</feature>
<keyword evidence="2 6" id="KW-0812">Transmembrane</keyword>